<evidence type="ECO:0000256" key="17">
    <source>
        <dbReference type="PROSITE-ProRule" id="PRU00191"/>
    </source>
</evidence>
<dbReference type="GO" id="GO:0045588">
    <property type="term" value="P:positive regulation of gamma-delta T cell differentiation"/>
    <property type="evidence" value="ECO:0007669"/>
    <property type="project" value="Ensembl"/>
</dbReference>
<dbReference type="GO" id="GO:0001772">
    <property type="term" value="C:immunological synapse"/>
    <property type="evidence" value="ECO:0007669"/>
    <property type="project" value="Ensembl"/>
</dbReference>
<dbReference type="GO" id="GO:0042610">
    <property type="term" value="F:CD8 receptor binding"/>
    <property type="evidence" value="ECO:0007669"/>
    <property type="project" value="Ensembl"/>
</dbReference>
<dbReference type="GO" id="GO:0016004">
    <property type="term" value="F:phospholipase activator activity"/>
    <property type="evidence" value="ECO:0007669"/>
    <property type="project" value="Ensembl"/>
</dbReference>
<keyword evidence="5" id="KW-0963">Cytoplasm</keyword>
<dbReference type="SUPFAM" id="SSF56112">
    <property type="entry name" value="Protein kinase-like (PK-like)"/>
    <property type="match status" value="1"/>
</dbReference>
<dbReference type="Pfam" id="PF00018">
    <property type="entry name" value="SH3_1"/>
    <property type="match status" value="1"/>
</dbReference>
<dbReference type="Ensembl" id="ENSMMNT00015015867.1">
    <property type="protein sequence ID" value="ENSMMNP00015014473.1"/>
    <property type="gene ID" value="ENSMMNG00015010672.1"/>
</dbReference>
<dbReference type="PRINTS" id="PR00401">
    <property type="entry name" value="SH2DOMAIN"/>
</dbReference>
<dbReference type="CDD" id="cd05067">
    <property type="entry name" value="PTKc_Lck_Blk"/>
    <property type="match status" value="1"/>
</dbReference>
<comment type="subcellular location">
    <subcellularLocation>
        <location evidence="1">Cell membrane</location>
        <topology evidence="1">Lipid-anchor</topology>
        <orientation evidence="1">Cytoplasmic side</orientation>
    </subcellularLocation>
    <subcellularLocation>
        <location evidence="2">Cytoplasm</location>
        <location evidence="2">Cytosol</location>
    </subcellularLocation>
</comment>
<dbReference type="GO" id="GO:0000242">
    <property type="term" value="C:pericentriolar material"/>
    <property type="evidence" value="ECO:0007669"/>
    <property type="project" value="Ensembl"/>
</dbReference>
<dbReference type="AlphaFoldDB" id="A0A8C6BF50"/>
<dbReference type="GO" id="GO:0042169">
    <property type="term" value="F:SH2 domain binding"/>
    <property type="evidence" value="ECO:0007669"/>
    <property type="project" value="Ensembl"/>
</dbReference>
<evidence type="ECO:0000256" key="5">
    <source>
        <dbReference type="ARBA" id="ARBA00022490"/>
    </source>
</evidence>
<keyword evidence="4" id="KW-1003">Cell membrane</keyword>
<dbReference type="CDD" id="cd10362">
    <property type="entry name" value="SH2_Src_Lck"/>
    <property type="match status" value="1"/>
</dbReference>
<dbReference type="Pfam" id="PF00017">
    <property type="entry name" value="SH2"/>
    <property type="match status" value="1"/>
</dbReference>
<dbReference type="SUPFAM" id="SSF55550">
    <property type="entry name" value="SH2 domain"/>
    <property type="match status" value="1"/>
</dbReference>
<dbReference type="Gene3D" id="3.30.505.10">
    <property type="entry name" value="SH2 domain"/>
    <property type="match status" value="1"/>
</dbReference>
<dbReference type="GO" id="GO:0004715">
    <property type="term" value="F:non-membrane spanning protein tyrosine kinase activity"/>
    <property type="evidence" value="ECO:0007669"/>
    <property type="project" value="UniProtKB-EC"/>
</dbReference>
<reference evidence="24" key="1">
    <citation type="submission" date="2025-08" db="UniProtKB">
        <authorList>
            <consortium name="Ensembl"/>
        </authorList>
    </citation>
    <scope>IDENTIFICATION</scope>
</reference>
<keyword evidence="13 20" id="KW-0829">Tyrosine-protein kinase</keyword>
<dbReference type="PROSITE" id="PS50002">
    <property type="entry name" value="SH3"/>
    <property type="match status" value="1"/>
</dbReference>
<keyword evidence="6" id="KW-0597">Phosphoprotein</keyword>
<dbReference type="GO" id="GO:0034116">
    <property type="term" value="P:positive regulation of heterotypic cell-cell adhesion"/>
    <property type="evidence" value="ECO:0007669"/>
    <property type="project" value="Ensembl"/>
</dbReference>
<evidence type="ECO:0000256" key="13">
    <source>
        <dbReference type="ARBA" id="ARBA00023137"/>
    </source>
</evidence>
<dbReference type="GO" id="GO:0001784">
    <property type="term" value="F:phosphotyrosine residue binding"/>
    <property type="evidence" value="ECO:0007669"/>
    <property type="project" value="Ensembl"/>
</dbReference>
<dbReference type="GO" id="GO:0035556">
    <property type="term" value="P:intracellular signal transduction"/>
    <property type="evidence" value="ECO:0007669"/>
    <property type="project" value="Ensembl"/>
</dbReference>
<dbReference type="InterPro" id="IPR001452">
    <property type="entry name" value="SH3_domain"/>
</dbReference>
<keyword evidence="3 18" id="KW-0728">SH3 domain</keyword>
<evidence type="ECO:0000256" key="4">
    <source>
        <dbReference type="ARBA" id="ARBA00022475"/>
    </source>
</evidence>
<dbReference type="GO" id="GO:0042608">
    <property type="term" value="F:T cell receptor binding"/>
    <property type="evidence" value="ECO:0007669"/>
    <property type="project" value="Ensembl"/>
</dbReference>
<evidence type="ECO:0000256" key="9">
    <source>
        <dbReference type="ARBA" id="ARBA00022741"/>
    </source>
</evidence>
<dbReference type="Pfam" id="PF07714">
    <property type="entry name" value="PK_Tyr_Ser-Thr"/>
    <property type="match status" value="1"/>
</dbReference>
<dbReference type="PRINTS" id="PR00109">
    <property type="entry name" value="TYRKINASE"/>
</dbReference>
<keyword evidence="10 20" id="KW-0418">Kinase</keyword>
<evidence type="ECO:0000256" key="18">
    <source>
        <dbReference type="PROSITE-ProRule" id="PRU00192"/>
    </source>
</evidence>
<evidence type="ECO:0000256" key="3">
    <source>
        <dbReference type="ARBA" id="ARBA00022443"/>
    </source>
</evidence>
<dbReference type="InterPro" id="IPR001245">
    <property type="entry name" value="Ser-Thr/Tyr_kinase_cat_dom"/>
</dbReference>
<dbReference type="GO" id="GO:0010628">
    <property type="term" value="P:positive regulation of gene expression"/>
    <property type="evidence" value="ECO:0007669"/>
    <property type="project" value="Ensembl"/>
</dbReference>
<dbReference type="InterPro" id="IPR011009">
    <property type="entry name" value="Kinase-like_dom_sf"/>
</dbReference>
<dbReference type="GO" id="GO:0038094">
    <property type="term" value="P:Fc-gamma receptor signaling pathway"/>
    <property type="evidence" value="ECO:0007669"/>
    <property type="project" value="Ensembl"/>
</dbReference>
<dbReference type="InterPro" id="IPR020635">
    <property type="entry name" value="Tyr_kinase_cat_dom"/>
</dbReference>
<dbReference type="GO" id="GO:0043548">
    <property type="term" value="F:phosphatidylinositol 3-kinase binding"/>
    <property type="evidence" value="ECO:0007669"/>
    <property type="project" value="Ensembl"/>
</dbReference>
<dbReference type="PRINTS" id="PR00452">
    <property type="entry name" value="SH3DOMAIN"/>
</dbReference>
<comment type="similarity">
    <text evidence="20">Belongs to the protein kinase superfamily. Tyr protein kinase family.</text>
</comment>
<dbReference type="Gene3D" id="1.10.510.10">
    <property type="entry name" value="Transferase(Phosphotransferase) domain 1"/>
    <property type="match status" value="1"/>
</dbReference>
<dbReference type="GeneTree" id="ENSGT00940000161163"/>
<evidence type="ECO:0000259" key="21">
    <source>
        <dbReference type="PROSITE" id="PS50001"/>
    </source>
</evidence>
<dbReference type="PROSITE" id="PS00109">
    <property type="entry name" value="PROTEIN_KINASE_TYR"/>
    <property type="match status" value="1"/>
</dbReference>
<keyword evidence="9 19" id="KW-0547">Nucleotide-binding</keyword>
<evidence type="ECO:0000256" key="8">
    <source>
        <dbReference type="ARBA" id="ARBA00022707"/>
    </source>
</evidence>
<dbReference type="Proteomes" id="UP000694561">
    <property type="component" value="Unplaced"/>
</dbReference>
<dbReference type="GO" id="GO:0019901">
    <property type="term" value="F:protein kinase binding"/>
    <property type="evidence" value="ECO:0007669"/>
    <property type="project" value="Ensembl"/>
</dbReference>
<name>A0A8C6BF50_MONMO</name>
<feature type="domain" description="SH2" evidence="21">
    <location>
        <begin position="127"/>
        <end position="224"/>
    </location>
</feature>
<dbReference type="GO" id="GO:0042492">
    <property type="term" value="P:gamma-delta T cell differentiation"/>
    <property type="evidence" value="ECO:0007669"/>
    <property type="project" value="Ensembl"/>
</dbReference>
<dbReference type="GO" id="GO:0042802">
    <property type="term" value="F:identical protein binding"/>
    <property type="evidence" value="ECO:0007669"/>
    <property type="project" value="Ensembl"/>
</dbReference>
<dbReference type="GO" id="GO:0051117">
    <property type="term" value="F:ATPase binding"/>
    <property type="evidence" value="ECO:0007669"/>
    <property type="project" value="Ensembl"/>
</dbReference>
<dbReference type="SMART" id="SM00326">
    <property type="entry name" value="SH3"/>
    <property type="match status" value="1"/>
</dbReference>
<evidence type="ECO:0000256" key="16">
    <source>
        <dbReference type="ARBA" id="ARBA00051245"/>
    </source>
</evidence>
<dbReference type="GO" id="GO:0050853">
    <property type="term" value="P:B cell receptor signaling pathway"/>
    <property type="evidence" value="ECO:0007669"/>
    <property type="project" value="Ensembl"/>
</dbReference>
<keyword evidence="11 19" id="KW-0067">ATP-binding</keyword>
<dbReference type="GO" id="GO:0045121">
    <property type="term" value="C:membrane raft"/>
    <property type="evidence" value="ECO:0007669"/>
    <property type="project" value="Ensembl"/>
</dbReference>
<dbReference type="InterPro" id="IPR000719">
    <property type="entry name" value="Prot_kinase_dom"/>
</dbReference>
<dbReference type="InterPro" id="IPR036860">
    <property type="entry name" value="SH2_dom_sf"/>
</dbReference>
<evidence type="ECO:0000256" key="19">
    <source>
        <dbReference type="PROSITE-ProRule" id="PRU10141"/>
    </source>
</evidence>
<sequence length="539" mass="61353">MGCSCSSNSEDDWMENIDVCENCHYPIVPLEGKAMLSTWNGSEVRDPLVTYEGSNPPASPLQDNLVIALHSYEPSHDGDLGFEKGEQLRILEQNGEWWKAQSVTTGQEGYIPFNFVARANSLEPEPWFFKTLTRKDAERQLLAPGNTHGSFLIRESESTTGSFSLSVRDFDQTQGEVVKHYKIRNLDKGGFYISPRITFPGLHELVRHYMNSSDGLCTRLSRPCQTQKPQKPWWEDEWEVPRETLKLVERLGAGQFGEVWMGYYNGHTKVAVKSLKQGSMSPDAFLAEANLMKQLQHQRLVRLYAVVTQEPIYIITEYMENDTLLDSQLGEKGLRAFPWGNLGQQLLLLPTGSLVDFLKTSTGIKLTINKLLDMAAQIAEGMAFIEERNYIHRDLRAANILVSDTLSCKIADFGLARLIEDNEYTAREGAKFPIKWTAPEAINYGTFTIKSDVWSFGILLTEIVTHGRIPYPGMTNPEVIQNLEQGYRMVRPDNCPDELYQLMMLCWKELPEDRPTFDYLRSVLEDFFTATEGQYQPQP</sequence>
<dbReference type="FunFam" id="2.30.30.40:FF:000152">
    <property type="entry name" value="Tyrosine-protein kinase"/>
    <property type="match status" value="1"/>
</dbReference>
<evidence type="ECO:0000256" key="6">
    <source>
        <dbReference type="ARBA" id="ARBA00022553"/>
    </source>
</evidence>
<dbReference type="InterPro" id="IPR017441">
    <property type="entry name" value="Protein_kinase_ATP_BS"/>
</dbReference>
<evidence type="ECO:0000313" key="24">
    <source>
        <dbReference type="Ensembl" id="ENSMMNP00015014473.1"/>
    </source>
</evidence>
<evidence type="ECO:0000256" key="1">
    <source>
        <dbReference type="ARBA" id="ARBA00004342"/>
    </source>
</evidence>
<accession>A0A8C6BF50</accession>
<dbReference type="InterPro" id="IPR035749">
    <property type="entry name" value="Lck_SH3"/>
</dbReference>
<dbReference type="InterPro" id="IPR036028">
    <property type="entry name" value="SH3-like_dom_sf"/>
</dbReference>
<evidence type="ECO:0000313" key="25">
    <source>
        <dbReference type="Proteomes" id="UP000694561"/>
    </source>
</evidence>
<dbReference type="GO" id="GO:0050852">
    <property type="term" value="P:T cell receptor signaling pathway"/>
    <property type="evidence" value="ECO:0007669"/>
    <property type="project" value="Ensembl"/>
</dbReference>
<dbReference type="GO" id="GO:0043410">
    <property type="term" value="P:positive regulation of MAPK cascade"/>
    <property type="evidence" value="ECO:0007669"/>
    <property type="project" value="Ensembl"/>
</dbReference>
<feature type="domain" description="SH3" evidence="22">
    <location>
        <begin position="61"/>
        <end position="121"/>
    </location>
</feature>
<dbReference type="FunFam" id="1.10.510.10:FF:000004">
    <property type="entry name" value="Tyrosine-protein kinase"/>
    <property type="match status" value="1"/>
</dbReference>
<dbReference type="GO" id="GO:0019903">
    <property type="term" value="F:protein phosphatase binding"/>
    <property type="evidence" value="ECO:0007669"/>
    <property type="project" value="Ensembl"/>
</dbReference>
<dbReference type="FunFam" id="3.30.200.20:FF:000036">
    <property type="entry name" value="Tyrosine-protein kinase"/>
    <property type="match status" value="1"/>
</dbReference>
<evidence type="ECO:0000256" key="7">
    <source>
        <dbReference type="ARBA" id="ARBA00022679"/>
    </source>
</evidence>
<dbReference type="InterPro" id="IPR050198">
    <property type="entry name" value="Non-receptor_tyrosine_kinases"/>
</dbReference>
<dbReference type="GO" id="GO:0005524">
    <property type="term" value="F:ATP binding"/>
    <property type="evidence" value="ECO:0007669"/>
    <property type="project" value="UniProtKB-UniRule"/>
</dbReference>
<keyword evidence="15" id="KW-0449">Lipoprotein</keyword>
<dbReference type="SMART" id="SM00252">
    <property type="entry name" value="SH2"/>
    <property type="match status" value="1"/>
</dbReference>
<dbReference type="GO" id="GO:0045589">
    <property type="term" value="P:regulation of regulatory T cell differentiation"/>
    <property type="evidence" value="ECO:0007669"/>
    <property type="project" value="Ensembl"/>
</dbReference>
<dbReference type="PROSITE" id="PS50011">
    <property type="entry name" value="PROTEIN_KINASE_DOM"/>
    <property type="match status" value="1"/>
</dbReference>
<dbReference type="InterPro" id="IPR008266">
    <property type="entry name" value="Tyr_kinase_AS"/>
</dbReference>
<protein>
    <recommendedName>
        <fullName evidence="20">Tyrosine-protein kinase</fullName>
        <ecNumber evidence="20">2.7.10.2</ecNumber>
    </recommendedName>
</protein>
<dbReference type="GO" id="GO:1990405">
    <property type="term" value="F:protein antigen binding"/>
    <property type="evidence" value="ECO:0007669"/>
    <property type="project" value="Ensembl"/>
</dbReference>
<evidence type="ECO:0000259" key="22">
    <source>
        <dbReference type="PROSITE" id="PS50002"/>
    </source>
</evidence>
<gene>
    <name evidence="24" type="primary">LCK</name>
</gene>
<dbReference type="SUPFAM" id="SSF50044">
    <property type="entry name" value="SH3-domain"/>
    <property type="match status" value="1"/>
</dbReference>
<keyword evidence="12" id="KW-0472">Membrane</keyword>
<dbReference type="GO" id="GO:0004722">
    <property type="term" value="F:protein serine/threonine phosphatase activity"/>
    <property type="evidence" value="ECO:0007669"/>
    <property type="project" value="Ensembl"/>
</dbReference>
<dbReference type="SMART" id="SM00219">
    <property type="entry name" value="TyrKc"/>
    <property type="match status" value="1"/>
</dbReference>
<dbReference type="GO" id="GO:0006882">
    <property type="term" value="P:intracellular zinc ion homeostasis"/>
    <property type="evidence" value="ECO:0007669"/>
    <property type="project" value="Ensembl"/>
</dbReference>
<evidence type="ECO:0000256" key="2">
    <source>
        <dbReference type="ARBA" id="ARBA00004514"/>
    </source>
</evidence>
<dbReference type="GO" id="GO:0042609">
    <property type="term" value="F:CD4 receptor binding"/>
    <property type="evidence" value="ECO:0007669"/>
    <property type="project" value="Ensembl"/>
</dbReference>
<keyword evidence="8" id="KW-0519">Myristate</keyword>
<dbReference type="PROSITE" id="PS50001">
    <property type="entry name" value="SH2"/>
    <property type="match status" value="1"/>
</dbReference>
<proteinExistence type="inferred from homology"/>
<keyword evidence="7 20" id="KW-0808">Transferase</keyword>
<dbReference type="PROSITE" id="PS00107">
    <property type="entry name" value="PROTEIN_KINASE_ATP"/>
    <property type="match status" value="1"/>
</dbReference>
<feature type="domain" description="Protein kinase" evidence="23">
    <location>
        <begin position="245"/>
        <end position="528"/>
    </location>
</feature>
<dbReference type="EC" id="2.7.10.2" evidence="20"/>
<dbReference type="InterPro" id="IPR035850">
    <property type="entry name" value="Lck_SH2"/>
</dbReference>
<evidence type="ECO:0000256" key="20">
    <source>
        <dbReference type="RuleBase" id="RU362096"/>
    </source>
</evidence>
<dbReference type="Gene3D" id="3.30.200.20">
    <property type="entry name" value="Phosphorylase Kinase, domain 1"/>
    <property type="match status" value="1"/>
</dbReference>
<feature type="binding site" evidence="19">
    <location>
        <position position="273"/>
    </location>
    <ligand>
        <name>ATP</name>
        <dbReference type="ChEBI" id="CHEBI:30616"/>
    </ligand>
</feature>
<evidence type="ECO:0000256" key="10">
    <source>
        <dbReference type="ARBA" id="ARBA00022777"/>
    </source>
</evidence>
<evidence type="ECO:0000256" key="14">
    <source>
        <dbReference type="ARBA" id="ARBA00023139"/>
    </source>
</evidence>
<dbReference type="FunFam" id="3.30.505.10:FF:000077">
    <property type="entry name" value="Tyrosine-protein kinase Lck"/>
    <property type="match status" value="1"/>
</dbReference>
<dbReference type="GO" id="GO:0005911">
    <property type="term" value="C:cell-cell junction"/>
    <property type="evidence" value="ECO:0007669"/>
    <property type="project" value="Ensembl"/>
</dbReference>
<dbReference type="GO" id="GO:0005829">
    <property type="term" value="C:cytosol"/>
    <property type="evidence" value="ECO:0007669"/>
    <property type="project" value="UniProtKB-SubCell"/>
</dbReference>
<dbReference type="GO" id="GO:0043274">
    <property type="term" value="F:phospholipase binding"/>
    <property type="evidence" value="ECO:0007669"/>
    <property type="project" value="Ensembl"/>
</dbReference>
<evidence type="ECO:0000256" key="11">
    <source>
        <dbReference type="ARBA" id="ARBA00022840"/>
    </source>
</evidence>
<dbReference type="GO" id="GO:2001244">
    <property type="term" value="P:positive regulation of intrinsic apoptotic signaling pathway"/>
    <property type="evidence" value="ECO:0007669"/>
    <property type="project" value="Ensembl"/>
</dbReference>
<evidence type="ECO:0000259" key="23">
    <source>
        <dbReference type="PROSITE" id="PS50011"/>
    </source>
</evidence>
<reference evidence="24" key="2">
    <citation type="submission" date="2025-09" db="UniProtKB">
        <authorList>
            <consortium name="Ensembl"/>
        </authorList>
    </citation>
    <scope>IDENTIFICATION</scope>
</reference>
<dbReference type="GO" id="GO:0051209">
    <property type="term" value="P:release of sequestered calcium ion into cytosol"/>
    <property type="evidence" value="ECO:0007669"/>
    <property type="project" value="Ensembl"/>
</dbReference>
<dbReference type="Gene3D" id="2.30.30.40">
    <property type="entry name" value="SH3 Domains"/>
    <property type="match status" value="1"/>
</dbReference>
<dbReference type="InterPro" id="IPR000980">
    <property type="entry name" value="SH2"/>
</dbReference>
<dbReference type="GO" id="GO:0009410">
    <property type="term" value="P:response to xenobiotic stimulus"/>
    <property type="evidence" value="ECO:0007669"/>
    <property type="project" value="Ensembl"/>
</dbReference>
<keyword evidence="25" id="KW-1185">Reference proteome</keyword>
<dbReference type="PANTHER" id="PTHR24418">
    <property type="entry name" value="TYROSINE-PROTEIN KINASE"/>
    <property type="match status" value="1"/>
</dbReference>
<keyword evidence="14" id="KW-0564">Palmitate</keyword>
<evidence type="ECO:0000256" key="15">
    <source>
        <dbReference type="ARBA" id="ARBA00023288"/>
    </source>
</evidence>
<keyword evidence="17" id="KW-0727">SH2 domain</keyword>
<organism evidence="24 25">
    <name type="scientific">Monodon monoceros</name>
    <name type="common">Narwhal</name>
    <name type="synonym">Ceratodon monodon</name>
    <dbReference type="NCBI Taxonomy" id="40151"/>
    <lineage>
        <taxon>Eukaryota</taxon>
        <taxon>Metazoa</taxon>
        <taxon>Chordata</taxon>
        <taxon>Craniata</taxon>
        <taxon>Vertebrata</taxon>
        <taxon>Euteleostomi</taxon>
        <taxon>Mammalia</taxon>
        <taxon>Eutheria</taxon>
        <taxon>Laurasiatheria</taxon>
        <taxon>Artiodactyla</taxon>
        <taxon>Whippomorpha</taxon>
        <taxon>Cetacea</taxon>
        <taxon>Odontoceti</taxon>
        <taxon>Monodontidae</taxon>
        <taxon>Monodon</taxon>
    </lineage>
</organism>
<dbReference type="GO" id="GO:0050856">
    <property type="term" value="P:regulation of T cell receptor signaling pathway"/>
    <property type="evidence" value="ECO:0007669"/>
    <property type="project" value="Ensembl"/>
</dbReference>
<comment type="catalytic activity">
    <reaction evidence="16 20">
        <text>L-tyrosyl-[protein] + ATP = O-phospho-L-tyrosyl-[protein] + ADP + H(+)</text>
        <dbReference type="Rhea" id="RHEA:10596"/>
        <dbReference type="Rhea" id="RHEA-COMP:10136"/>
        <dbReference type="Rhea" id="RHEA-COMP:20101"/>
        <dbReference type="ChEBI" id="CHEBI:15378"/>
        <dbReference type="ChEBI" id="CHEBI:30616"/>
        <dbReference type="ChEBI" id="CHEBI:46858"/>
        <dbReference type="ChEBI" id="CHEBI:61978"/>
        <dbReference type="ChEBI" id="CHEBI:456216"/>
        <dbReference type="EC" id="2.7.10.2"/>
    </reaction>
</comment>
<dbReference type="GO" id="GO:0160162">
    <property type="term" value="P:CD27 signaling pathway"/>
    <property type="evidence" value="ECO:0007669"/>
    <property type="project" value="Ensembl"/>
</dbReference>
<dbReference type="CDD" id="cd12005">
    <property type="entry name" value="SH3_Lck"/>
    <property type="match status" value="1"/>
</dbReference>
<evidence type="ECO:0000256" key="12">
    <source>
        <dbReference type="ARBA" id="ARBA00023136"/>
    </source>
</evidence>